<dbReference type="PANTHER" id="PTHR43245">
    <property type="entry name" value="BIFUNCTIONAL POLYMYXIN RESISTANCE PROTEIN ARNA"/>
    <property type="match status" value="1"/>
</dbReference>
<dbReference type="RefSeq" id="WP_381837288.1">
    <property type="nucleotide sequence ID" value="NZ_JBHTCF010000018.1"/>
</dbReference>
<dbReference type="PANTHER" id="PTHR43245:SF52">
    <property type="entry name" value="NAD-DEPENDENT EPIMERASE_DEHYDRATASE"/>
    <property type="match status" value="1"/>
</dbReference>
<keyword evidence="3" id="KW-1185">Reference proteome</keyword>
<protein>
    <submittedName>
        <fullName evidence="2">SDR family oxidoreductase</fullName>
    </submittedName>
</protein>
<dbReference type="EMBL" id="JBHTCF010000018">
    <property type="protein sequence ID" value="MFC7308878.1"/>
    <property type="molecule type" value="Genomic_DNA"/>
</dbReference>
<dbReference type="InterPro" id="IPR013120">
    <property type="entry name" value="FAR_NAD-bd"/>
</dbReference>
<dbReference type="SUPFAM" id="SSF51735">
    <property type="entry name" value="NAD(P)-binding Rossmann-fold domains"/>
    <property type="match status" value="1"/>
</dbReference>
<gene>
    <name evidence="2" type="ORF">ACFQVC_32270</name>
</gene>
<evidence type="ECO:0000313" key="3">
    <source>
        <dbReference type="Proteomes" id="UP001596523"/>
    </source>
</evidence>
<dbReference type="Pfam" id="PF07993">
    <property type="entry name" value="NAD_binding_4"/>
    <property type="match status" value="1"/>
</dbReference>
<evidence type="ECO:0000313" key="2">
    <source>
        <dbReference type="EMBL" id="MFC7308878.1"/>
    </source>
</evidence>
<evidence type="ECO:0000259" key="1">
    <source>
        <dbReference type="Pfam" id="PF07993"/>
    </source>
</evidence>
<reference evidence="3" key="1">
    <citation type="journal article" date="2019" name="Int. J. Syst. Evol. Microbiol.">
        <title>The Global Catalogue of Microorganisms (GCM) 10K type strain sequencing project: providing services to taxonomists for standard genome sequencing and annotation.</title>
        <authorList>
            <consortium name="The Broad Institute Genomics Platform"/>
            <consortium name="The Broad Institute Genome Sequencing Center for Infectious Disease"/>
            <person name="Wu L."/>
            <person name="Ma J."/>
        </authorList>
    </citation>
    <scope>NUCLEOTIDE SEQUENCE [LARGE SCALE GENOMIC DNA]</scope>
    <source>
        <strain evidence="3">SYNS20</strain>
    </source>
</reference>
<comment type="caution">
    <text evidence="2">The sequence shown here is derived from an EMBL/GenBank/DDBJ whole genome shotgun (WGS) entry which is preliminary data.</text>
</comment>
<dbReference type="InterPro" id="IPR050177">
    <property type="entry name" value="Lipid_A_modif_metabolic_enz"/>
</dbReference>
<dbReference type="Gene3D" id="3.40.50.720">
    <property type="entry name" value="NAD(P)-binding Rossmann-like Domain"/>
    <property type="match status" value="1"/>
</dbReference>
<organism evidence="2 3">
    <name type="scientific">Streptomyces monticola</name>
    <dbReference type="NCBI Taxonomy" id="2666263"/>
    <lineage>
        <taxon>Bacteria</taxon>
        <taxon>Bacillati</taxon>
        <taxon>Actinomycetota</taxon>
        <taxon>Actinomycetes</taxon>
        <taxon>Kitasatosporales</taxon>
        <taxon>Streptomycetaceae</taxon>
        <taxon>Streptomyces</taxon>
    </lineage>
</organism>
<name>A0ABW2JSD2_9ACTN</name>
<proteinExistence type="predicted"/>
<dbReference type="InterPro" id="IPR036291">
    <property type="entry name" value="NAD(P)-bd_dom_sf"/>
</dbReference>
<accession>A0ABW2JSD2</accession>
<dbReference type="Proteomes" id="UP001596523">
    <property type="component" value="Unassembled WGS sequence"/>
</dbReference>
<sequence length="372" mass="40548">MTVVLTGATGYLGSHALARLLAAGHEVIALVRGPEHRAHTRLLQALRATGEPLPAQPLAHCTTIRADLDQPRLGLDGKQFKRLADRMDTLWHLAGCTTLTGAPDMLQRTNVEGTRSLLDLAGASRHCRHVVHTGTAFVAGGRLHGTVHERDLDSSWGFLNAYERTKFDAERLVRAWALTHDVPVTVLRPSIVVGDRPTPAAAPRHPHAVIEAKAALLDRLPDLRRTASVRHVRVACRPGAVLNLVPVEFAVDAMVRLALREPGERLQVHHVVHPADTLVTDILDALSAATPRLRLHPVSTLPAKTALETQVHAGLEGYSAYFDLHRRYDRSSFDEAVGAELLRPSPLDPAYLTDTFTSLRRNKQPVAGGAAR</sequence>
<feature type="domain" description="Thioester reductase (TE)" evidence="1">
    <location>
        <begin position="5"/>
        <end position="254"/>
    </location>
</feature>